<protein>
    <recommendedName>
        <fullName evidence="3">HNH endonuclease</fullName>
    </recommendedName>
</protein>
<gene>
    <name evidence="1" type="ORF">Q5Y73_18910</name>
</gene>
<evidence type="ECO:0008006" key="3">
    <source>
        <dbReference type="Google" id="ProtNLM"/>
    </source>
</evidence>
<keyword evidence="2" id="KW-1185">Reference proteome</keyword>
<comment type="caution">
    <text evidence="1">The sequence shown here is derived from an EMBL/GenBank/DDBJ whole genome shotgun (WGS) entry which is preliminary data.</text>
</comment>
<reference evidence="1 2" key="1">
    <citation type="submission" date="2023-08" db="EMBL/GenBank/DDBJ databases">
        <authorList>
            <person name="Park J.-S."/>
        </authorList>
    </citation>
    <scope>NUCLEOTIDE SEQUENCE [LARGE SCALE GENOMIC DNA]</scope>
    <source>
        <strain evidence="1 2">2205SS18-9</strain>
    </source>
</reference>
<evidence type="ECO:0000313" key="1">
    <source>
        <dbReference type="EMBL" id="MDP5276170.1"/>
    </source>
</evidence>
<accession>A0ABT9J3J4</accession>
<dbReference type="EMBL" id="JAVAMP010000012">
    <property type="protein sequence ID" value="MDP5276170.1"/>
    <property type="molecule type" value="Genomic_DNA"/>
</dbReference>
<proteinExistence type="predicted"/>
<dbReference type="RefSeq" id="WP_305993481.1">
    <property type="nucleotide sequence ID" value="NZ_JAVAMP010000012.1"/>
</dbReference>
<name>A0ABT9J3J4_9BACL</name>
<dbReference type="Proteomes" id="UP001231941">
    <property type="component" value="Unassembled WGS sequence"/>
</dbReference>
<organism evidence="1 2">
    <name type="scientific">Chengkuizengella axinellae</name>
    <dbReference type="NCBI Taxonomy" id="3064388"/>
    <lineage>
        <taxon>Bacteria</taxon>
        <taxon>Bacillati</taxon>
        <taxon>Bacillota</taxon>
        <taxon>Bacilli</taxon>
        <taxon>Bacillales</taxon>
        <taxon>Paenibacillaceae</taxon>
        <taxon>Chengkuizengella</taxon>
    </lineage>
</organism>
<sequence length="328" mass="38658">MDLPEKVVKEKNIMNIWICLSERELSTIWNIGSFEFLNEKRKYRNKLKDVHAHCNINKKQEEGSVFRLGFGLLDSIQDKKNGIYYTMEINENIENKHVHGTIKYIIQTVEIDGKHYSIKNGYKTAAGKEIISTIVEDYKGKKQKDSTLFRFLRKIITHGLFQFGKVGEHLELVTDTKRNSNKPSDFNVKSSEWSIFDKKSLVKYRPEQGELRDRLLHQREVALCQMCGHEFPESMLWAAHIKKRCECDDTEMKDLDNIALLMCKFGCDDLFEKGYIAVNKKGIIEVTQMYDFPVFRERLNLLKGQHCPGYTEKNKEYFEWHYENIFIK</sequence>
<evidence type="ECO:0000313" key="2">
    <source>
        <dbReference type="Proteomes" id="UP001231941"/>
    </source>
</evidence>